<organism evidence="2 3">
    <name type="scientific">Cytobacillus oceanisediminis 2691</name>
    <dbReference type="NCBI Taxonomy" id="1196031"/>
    <lineage>
        <taxon>Bacteria</taxon>
        <taxon>Bacillati</taxon>
        <taxon>Bacillota</taxon>
        <taxon>Bacilli</taxon>
        <taxon>Bacillales</taxon>
        <taxon>Bacillaceae</taxon>
        <taxon>Cytobacillus</taxon>
    </lineage>
</organism>
<gene>
    <name evidence="2" type="ORF">A361_24570</name>
</gene>
<dbReference type="PANTHER" id="PTHR43798">
    <property type="entry name" value="MONOACYLGLYCEROL LIPASE"/>
    <property type="match status" value="1"/>
</dbReference>
<accession>A0A160MFX7</accession>
<protein>
    <submittedName>
        <fullName evidence="2">Hydrolase</fullName>
    </submittedName>
</protein>
<dbReference type="Proteomes" id="UP000077856">
    <property type="component" value="Chromosome"/>
</dbReference>
<sequence>MSLYYHEYGDKNASLMVFLHGGGVSSWMWNKQIKHFSHYHCLAIDLPEQGKSNDDNIGDFTIKYSAERVIEIIEKKAFEKEVIVIGFSLGAQVIVQMLSMKPSMVNYAIINSALVRPSPYIKTMIAPSIKLTFPLIKNKLFSKLQAKALYLDEEYFETYYKESSLMKSGTLIRILEENMSFEIPRGFEKAECKILVTVGEREKVIMKKSAADIVLHNSNCEGIIIPNAGHGISLANPDYFNGIIENWIQDGVLPLDVMPIK</sequence>
<name>A0A160MFX7_9BACI</name>
<dbReference type="GO" id="GO:0016787">
    <property type="term" value="F:hydrolase activity"/>
    <property type="evidence" value="ECO:0007669"/>
    <property type="project" value="UniProtKB-KW"/>
</dbReference>
<dbReference type="InterPro" id="IPR000073">
    <property type="entry name" value="AB_hydrolase_1"/>
</dbReference>
<dbReference type="STRING" id="1196031.A361_24570"/>
<dbReference type="KEGG" id="bon:A361_24570"/>
<evidence type="ECO:0000313" key="3">
    <source>
        <dbReference type="Proteomes" id="UP000077856"/>
    </source>
</evidence>
<proteinExistence type="predicted"/>
<dbReference type="InterPro" id="IPR029058">
    <property type="entry name" value="AB_hydrolase_fold"/>
</dbReference>
<dbReference type="RefSeq" id="WP_019383343.1">
    <property type="nucleotide sequence ID" value="NZ_CP015506.1"/>
</dbReference>
<keyword evidence="2" id="KW-0378">Hydrolase</keyword>
<reference evidence="2 3" key="1">
    <citation type="submission" date="2016-04" db="EMBL/GenBank/DDBJ databases">
        <title>Complete genome sequence of Bacillus oceanisediminis strain 2691.</title>
        <authorList>
            <person name="Jeong H."/>
            <person name="Kim H.J."/>
            <person name="Lee D.-W."/>
        </authorList>
    </citation>
    <scope>NUCLEOTIDE SEQUENCE [LARGE SCALE GENOMIC DNA]</scope>
    <source>
        <strain evidence="2 3">2691</strain>
    </source>
</reference>
<dbReference type="SUPFAM" id="SSF53474">
    <property type="entry name" value="alpha/beta-Hydrolases"/>
    <property type="match status" value="1"/>
</dbReference>
<dbReference type="Pfam" id="PF12697">
    <property type="entry name" value="Abhydrolase_6"/>
    <property type="match status" value="1"/>
</dbReference>
<dbReference type="Gene3D" id="3.40.50.1820">
    <property type="entry name" value="alpha/beta hydrolase"/>
    <property type="match status" value="1"/>
</dbReference>
<dbReference type="AlphaFoldDB" id="A0A160MFX7"/>
<dbReference type="eggNOG" id="COG0596">
    <property type="taxonomic scope" value="Bacteria"/>
</dbReference>
<evidence type="ECO:0000313" key="2">
    <source>
        <dbReference type="EMBL" id="AND42187.1"/>
    </source>
</evidence>
<feature type="domain" description="AB hydrolase-1" evidence="1">
    <location>
        <begin position="16"/>
        <end position="240"/>
    </location>
</feature>
<dbReference type="InterPro" id="IPR050266">
    <property type="entry name" value="AB_hydrolase_sf"/>
</dbReference>
<dbReference type="EMBL" id="CP015506">
    <property type="protein sequence ID" value="AND42187.1"/>
    <property type="molecule type" value="Genomic_DNA"/>
</dbReference>
<evidence type="ECO:0000259" key="1">
    <source>
        <dbReference type="Pfam" id="PF12697"/>
    </source>
</evidence>